<accession>A0A2W5G2N8</accession>
<name>A0A2W5G2N8_9SPHI</name>
<evidence type="ECO:0000313" key="2">
    <source>
        <dbReference type="Proteomes" id="UP000249645"/>
    </source>
</evidence>
<proteinExistence type="predicted"/>
<gene>
    <name evidence="1" type="ORF">DI598_19785</name>
</gene>
<feature type="non-terminal residue" evidence="1">
    <location>
        <position position="1"/>
    </location>
</feature>
<protein>
    <submittedName>
        <fullName evidence="1">DNA-binding response regulator</fullName>
    </submittedName>
</protein>
<keyword evidence="1" id="KW-0238">DNA-binding</keyword>
<evidence type="ECO:0000313" key="1">
    <source>
        <dbReference type="EMBL" id="PZP39706.1"/>
    </source>
</evidence>
<dbReference type="GO" id="GO:0003677">
    <property type="term" value="F:DNA binding"/>
    <property type="evidence" value="ECO:0007669"/>
    <property type="project" value="UniProtKB-KW"/>
</dbReference>
<organism evidence="1 2">
    <name type="scientific">Pseudopedobacter saltans</name>
    <dbReference type="NCBI Taxonomy" id="151895"/>
    <lineage>
        <taxon>Bacteria</taxon>
        <taxon>Pseudomonadati</taxon>
        <taxon>Bacteroidota</taxon>
        <taxon>Sphingobacteriia</taxon>
        <taxon>Sphingobacteriales</taxon>
        <taxon>Sphingobacteriaceae</taxon>
        <taxon>Pseudopedobacter</taxon>
    </lineage>
</organism>
<comment type="caution">
    <text evidence="1">The sequence shown here is derived from an EMBL/GenBank/DDBJ whole genome shotgun (WGS) entry which is preliminary data.</text>
</comment>
<sequence>RQMIVHRNNVLSIEPFFNRKVFLHLRVQHEEKPIVSRLKVTPFKDWVEMG</sequence>
<dbReference type="EMBL" id="QFOI01000652">
    <property type="protein sequence ID" value="PZP39706.1"/>
    <property type="molecule type" value="Genomic_DNA"/>
</dbReference>
<reference evidence="1 2" key="1">
    <citation type="submission" date="2017-11" db="EMBL/GenBank/DDBJ databases">
        <title>Infants hospitalized years apart are colonized by the same room-sourced microbial strains.</title>
        <authorList>
            <person name="Brooks B."/>
            <person name="Olm M.R."/>
            <person name="Firek B.A."/>
            <person name="Baker R."/>
            <person name="Thomas B.C."/>
            <person name="Morowitz M.J."/>
            <person name="Banfield J.F."/>
        </authorList>
    </citation>
    <scope>NUCLEOTIDE SEQUENCE [LARGE SCALE GENOMIC DNA]</scope>
    <source>
        <strain evidence="1">S2_009_000_R2_76</strain>
    </source>
</reference>
<dbReference type="AlphaFoldDB" id="A0A2W5G2N8"/>
<dbReference type="Proteomes" id="UP000249645">
    <property type="component" value="Unassembled WGS sequence"/>
</dbReference>